<evidence type="ECO:0000256" key="2">
    <source>
        <dbReference type="SAM" id="Phobius"/>
    </source>
</evidence>
<dbReference type="KEGG" id="ccjz:ccrud_07160"/>
<proteinExistence type="inferred from homology"/>
<dbReference type="EMBL" id="CP015622">
    <property type="protein sequence ID" value="ANE04005.1"/>
    <property type="molecule type" value="Genomic_DNA"/>
</dbReference>
<gene>
    <name evidence="4" type="ORF">ccrud_07160</name>
</gene>
<dbReference type="InterPro" id="IPR007372">
    <property type="entry name" value="Lipid/polyisoprenoid-bd_YceI"/>
</dbReference>
<dbReference type="SUPFAM" id="SSF101874">
    <property type="entry name" value="YceI-like"/>
    <property type="match status" value="1"/>
</dbReference>
<evidence type="ECO:0000259" key="3">
    <source>
        <dbReference type="SMART" id="SM00867"/>
    </source>
</evidence>
<dbReference type="InterPro" id="IPR036761">
    <property type="entry name" value="TTHA0802/YceI-like_sf"/>
</dbReference>
<keyword evidence="2" id="KW-0472">Membrane</keyword>
<organism evidence="4 5">
    <name type="scientific">Corynebacterium crudilactis</name>
    <dbReference type="NCBI Taxonomy" id="1652495"/>
    <lineage>
        <taxon>Bacteria</taxon>
        <taxon>Bacillati</taxon>
        <taxon>Actinomycetota</taxon>
        <taxon>Actinomycetes</taxon>
        <taxon>Mycobacteriales</taxon>
        <taxon>Corynebacteriaceae</taxon>
        <taxon>Corynebacterium</taxon>
    </lineage>
</organism>
<dbReference type="Pfam" id="PF04264">
    <property type="entry name" value="YceI"/>
    <property type="match status" value="1"/>
</dbReference>
<sequence length="251" mass="26860">MSNMQGNGSKKPAGAERRTESPLIKFRTLIIVVFVILIVGLASVAVGPTLYQLVMGPGVKTEGIHADGAAPASTDVNGTWNVVHGNIPNTTSAGFTFAEILPGEEKITSGSTIDVSGEVIIEDNTLTSGLMTVDMTHISTDQEKRDINVRMKLFHTDQYPEATFEVTDAVDLSALPDTGTIAQVVIPGELTIHGKSKAVEPTFDVLRTGNQVIIASDIEINRLDFGVETPEFVAAKINETGEINVRIVMEK</sequence>
<name>A0A172QTG7_9CORY</name>
<accession>A0A172QTG7</accession>
<dbReference type="OrthoDB" id="117810at2"/>
<dbReference type="AlphaFoldDB" id="A0A172QTG7"/>
<dbReference type="STRING" id="1652495.ccrud_07160"/>
<dbReference type="Gene3D" id="2.40.128.110">
    <property type="entry name" value="Lipid/polyisoprenoid-binding, YceI-like"/>
    <property type="match status" value="1"/>
</dbReference>
<dbReference type="PANTHER" id="PTHR34406">
    <property type="entry name" value="PROTEIN YCEI"/>
    <property type="match status" value="1"/>
</dbReference>
<protein>
    <recommendedName>
        <fullName evidence="3">Lipid/polyisoprenoid-binding YceI-like domain-containing protein</fullName>
    </recommendedName>
</protein>
<dbReference type="PANTHER" id="PTHR34406:SF1">
    <property type="entry name" value="PROTEIN YCEI"/>
    <property type="match status" value="1"/>
</dbReference>
<dbReference type="Proteomes" id="UP000076929">
    <property type="component" value="Chromosome"/>
</dbReference>
<keyword evidence="2" id="KW-0812">Transmembrane</keyword>
<feature type="transmembrane region" description="Helical" evidence="2">
    <location>
        <begin position="26"/>
        <end position="51"/>
    </location>
</feature>
<evidence type="ECO:0000313" key="5">
    <source>
        <dbReference type="Proteomes" id="UP000076929"/>
    </source>
</evidence>
<dbReference type="RefSeq" id="WP_066565646.1">
    <property type="nucleotide sequence ID" value="NZ_CP015622.1"/>
</dbReference>
<reference evidence="4 5" key="1">
    <citation type="submission" date="2016-05" db="EMBL/GenBank/DDBJ databases">
        <title>Complete genome sequence of Corynebacterium crudilactis, a new Corynebacterium species isolated from raw cow's milk.</title>
        <authorList>
            <person name="Christian R."/>
            <person name="Zimmermann J."/>
            <person name="Lipski A."/>
            <person name="Kalinowski J."/>
        </authorList>
    </citation>
    <scope>NUCLEOTIDE SEQUENCE [LARGE SCALE GENOMIC DNA]</scope>
    <source>
        <strain evidence="4 5">JZ16</strain>
    </source>
</reference>
<evidence type="ECO:0000256" key="1">
    <source>
        <dbReference type="ARBA" id="ARBA00008812"/>
    </source>
</evidence>
<dbReference type="SMART" id="SM00867">
    <property type="entry name" value="YceI"/>
    <property type="match status" value="1"/>
</dbReference>
<evidence type="ECO:0000313" key="4">
    <source>
        <dbReference type="EMBL" id="ANE04005.1"/>
    </source>
</evidence>
<keyword evidence="5" id="KW-1185">Reference proteome</keyword>
<keyword evidence="2" id="KW-1133">Transmembrane helix</keyword>
<feature type="domain" description="Lipid/polyisoprenoid-binding YceI-like" evidence="3">
    <location>
        <begin position="79"/>
        <end position="250"/>
    </location>
</feature>
<comment type="similarity">
    <text evidence="1">Belongs to the UPF0312 family.</text>
</comment>